<dbReference type="eggNOG" id="COG1734">
    <property type="taxonomic scope" value="Bacteria"/>
</dbReference>
<keyword evidence="8" id="KW-1185">Reference proteome</keyword>
<dbReference type="Proteomes" id="UP000001887">
    <property type="component" value="Chromosome"/>
</dbReference>
<evidence type="ECO:0000256" key="1">
    <source>
        <dbReference type="ARBA" id="ARBA00022723"/>
    </source>
</evidence>
<dbReference type="InterPro" id="IPR037187">
    <property type="entry name" value="DnaK_N"/>
</dbReference>
<dbReference type="GO" id="GO:0008270">
    <property type="term" value="F:zinc ion binding"/>
    <property type="evidence" value="ECO:0007669"/>
    <property type="project" value="UniProtKB-KW"/>
</dbReference>
<keyword evidence="3" id="KW-0862">Zinc</keyword>
<keyword evidence="2" id="KW-0863">Zinc-finger</keyword>
<dbReference type="KEGG" id="psl:Psta_0710"/>
<feature type="compositionally biased region" description="Acidic residues" evidence="5">
    <location>
        <begin position="141"/>
        <end position="150"/>
    </location>
</feature>
<dbReference type="HOGENOM" id="CLU_043144_4_1_0"/>
<evidence type="ECO:0000256" key="3">
    <source>
        <dbReference type="ARBA" id="ARBA00022833"/>
    </source>
</evidence>
<dbReference type="InterPro" id="IPR020458">
    <property type="entry name" value="Znf_DskA_TraR_CS"/>
</dbReference>
<feature type="domain" description="Zinc finger DksA/TraR C4-type" evidence="6">
    <location>
        <begin position="79"/>
        <end position="114"/>
    </location>
</feature>
<gene>
    <name evidence="7" type="ordered locus">Psta_0710</name>
</gene>
<dbReference type="OrthoDB" id="9811543at2"/>
<dbReference type="STRING" id="530564.Psta_0710"/>
<dbReference type="PROSITE" id="PS51128">
    <property type="entry name" value="ZF_DKSA_2"/>
    <property type="match status" value="1"/>
</dbReference>
<proteinExistence type="predicted"/>
<feature type="region of interest" description="Disordered" evidence="5">
    <location>
        <begin position="124"/>
        <end position="150"/>
    </location>
</feature>
<dbReference type="EMBL" id="CP001848">
    <property type="protein sequence ID" value="ADB15396.1"/>
    <property type="molecule type" value="Genomic_DNA"/>
</dbReference>
<reference evidence="7 8" key="1">
    <citation type="journal article" date="2009" name="Stand. Genomic Sci.">
        <title>Complete genome sequence of Pirellula staleyi type strain (ATCC 27377).</title>
        <authorList>
            <person name="Clum A."/>
            <person name="Tindall B.J."/>
            <person name="Sikorski J."/>
            <person name="Ivanova N."/>
            <person name="Mavrommatis K."/>
            <person name="Lucas S."/>
            <person name="Glavina del Rio T."/>
            <person name="Nolan M."/>
            <person name="Chen F."/>
            <person name="Tice H."/>
            <person name="Pitluck S."/>
            <person name="Cheng J.F."/>
            <person name="Chertkov O."/>
            <person name="Brettin T."/>
            <person name="Han C."/>
            <person name="Detter J.C."/>
            <person name="Kuske C."/>
            <person name="Bruce D."/>
            <person name="Goodwin L."/>
            <person name="Ovchinikova G."/>
            <person name="Pati A."/>
            <person name="Mikhailova N."/>
            <person name="Chen A."/>
            <person name="Palaniappan K."/>
            <person name="Land M."/>
            <person name="Hauser L."/>
            <person name="Chang Y.J."/>
            <person name="Jeffries C.D."/>
            <person name="Chain P."/>
            <person name="Rohde M."/>
            <person name="Goker M."/>
            <person name="Bristow J."/>
            <person name="Eisen J.A."/>
            <person name="Markowitz V."/>
            <person name="Hugenholtz P."/>
            <person name="Kyrpides N.C."/>
            <person name="Klenk H.P."/>
            <person name="Lapidus A."/>
        </authorList>
    </citation>
    <scope>NUCLEOTIDE SEQUENCE [LARGE SCALE GENOMIC DNA]</scope>
    <source>
        <strain evidence="8">ATCC 27377 / DSM 6068 / ICPB 4128</strain>
    </source>
</reference>
<keyword evidence="1" id="KW-0479">Metal-binding</keyword>
<sequence>MKRNEFIKKMQQRLIARRDALRRTIAGEVQSLYTSESGVVDELDTSLADANAEIGSQMVEVESRELMQIDRAIEKMRAGRYGLCDSCGGPIKLIRLQAVPYAIECIECARRDERRESGLGYRRGGRFDFPDNASDSGENISIDDAEVEMS</sequence>
<dbReference type="Gene3D" id="1.20.120.910">
    <property type="entry name" value="DksA, coiled-coil domain"/>
    <property type="match status" value="1"/>
</dbReference>
<dbReference type="PANTHER" id="PTHR33823:SF4">
    <property type="entry name" value="GENERAL STRESS PROTEIN 16O"/>
    <property type="match status" value="1"/>
</dbReference>
<evidence type="ECO:0000259" key="6">
    <source>
        <dbReference type="Pfam" id="PF01258"/>
    </source>
</evidence>
<evidence type="ECO:0000313" key="8">
    <source>
        <dbReference type="Proteomes" id="UP000001887"/>
    </source>
</evidence>
<dbReference type="AlphaFoldDB" id="D2R5D7"/>
<evidence type="ECO:0000256" key="5">
    <source>
        <dbReference type="SAM" id="MobiDB-lite"/>
    </source>
</evidence>
<dbReference type="PROSITE" id="PS01102">
    <property type="entry name" value="ZF_DKSA_1"/>
    <property type="match status" value="1"/>
</dbReference>
<evidence type="ECO:0000313" key="7">
    <source>
        <dbReference type="EMBL" id="ADB15396.1"/>
    </source>
</evidence>
<evidence type="ECO:0000256" key="2">
    <source>
        <dbReference type="ARBA" id="ARBA00022771"/>
    </source>
</evidence>
<accession>D2R5D7</accession>
<dbReference type="Pfam" id="PF01258">
    <property type="entry name" value="zf-dskA_traR"/>
    <property type="match status" value="1"/>
</dbReference>
<dbReference type="InterPro" id="IPR000962">
    <property type="entry name" value="Znf_DskA_TraR"/>
</dbReference>
<evidence type="ECO:0000256" key="4">
    <source>
        <dbReference type="PROSITE-ProRule" id="PRU00510"/>
    </source>
</evidence>
<dbReference type="PANTHER" id="PTHR33823">
    <property type="entry name" value="RNA POLYMERASE-BINDING TRANSCRIPTION FACTOR DKSA-RELATED"/>
    <property type="match status" value="1"/>
</dbReference>
<name>D2R5D7_PIRSD</name>
<feature type="zinc finger region" description="dksA C4-type" evidence="4">
    <location>
        <begin position="84"/>
        <end position="108"/>
    </location>
</feature>
<protein>
    <submittedName>
        <fullName evidence="7">Transcriptional regulator, TraR/DksA family</fullName>
    </submittedName>
</protein>
<dbReference type="SUPFAM" id="SSF109635">
    <property type="entry name" value="DnaK suppressor protein DksA, alpha-hairpin domain"/>
    <property type="match status" value="1"/>
</dbReference>
<dbReference type="SUPFAM" id="SSF57716">
    <property type="entry name" value="Glucocorticoid receptor-like (DNA-binding domain)"/>
    <property type="match status" value="1"/>
</dbReference>
<organism evidence="7 8">
    <name type="scientific">Pirellula staleyi (strain ATCC 27377 / DSM 6068 / ICPB 4128)</name>
    <name type="common">Pirella staleyi</name>
    <dbReference type="NCBI Taxonomy" id="530564"/>
    <lineage>
        <taxon>Bacteria</taxon>
        <taxon>Pseudomonadati</taxon>
        <taxon>Planctomycetota</taxon>
        <taxon>Planctomycetia</taxon>
        <taxon>Pirellulales</taxon>
        <taxon>Pirellulaceae</taxon>
        <taxon>Pirellula</taxon>
    </lineage>
</organism>